<evidence type="ECO:0000256" key="3">
    <source>
        <dbReference type="ARBA" id="ARBA00022530"/>
    </source>
</evidence>
<accession>A0A8C3CSJ2</accession>
<reference evidence="17" key="2">
    <citation type="submission" date="2025-08" db="UniProtKB">
        <authorList>
            <consortium name="Ensembl"/>
        </authorList>
    </citation>
    <scope>IDENTIFICATION</scope>
</reference>
<evidence type="ECO:0000256" key="15">
    <source>
        <dbReference type="SAM" id="SignalP"/>
    </source>
</evidence>
<feature type="chain" id="PRO_5034886105" description="Collagen alpha-1(XVI) chain" evidence="15">
    <location>
        <begin position="19"/>
        <end position="841"/>
    </location>
</feature>
<feature type="signal peptide" evidence="15">
    <location>
        <begin position="1"/>
        <end position="18"/>
    </location>
</feature>
<keyword evidence="18" id="KW-1185">Reference proteome</keyword>
<reference evidence="17" key="3">
    <citation type="submission" date="2025-09" db="UniProtKB">
        <authorList>
            <consortium name="Ensembl"/>
        </authorList>
    </citation>
    <scope>IDENTIFICATION</scope>
</reference>
<keyword evidence="8" id="KW-0325">Glycoprotein</keyword>
<feature type="compositionally biased region" description="Gly residues" evidence="14">
    <location>
        <begin position="498"/>
        <end position="510"/>
    </location>
</feature>
<feature type="compositionally biased region" description="Pro residues" evidence="14">
    <location>
        <begin position="798"/>
        <end position="811"/>
    </location>
</feature>
<evidence type="ECO:0000313" key="17">
    <source>
        <dbReference type="Ensembl" id="ENSCMMP00000023827.1"/>
    </source>
</evidence>
<evidence type="ECO:0000256" key="9">
    <source>
        <dbReference type="ARBA" id="ARBA00023278"/>
    </source>
</evidence>
<feature type="compositionally biased region" description="Low complexity" evidence="14">
    <location>
        <begin position="425"/>
        <end position="439"/>
    </location>
</feature>
<keyword evidence="6" id="KW-0130">Cell adhesion</keyword>
<feature type="region of interest" description="Disordered" evidence="14">
    <location>
        <begin position="703"/>
        <end position="826"/>
    </location>
</feature>
<feature type="compositionally biased region" description="Pro residues" evidence="14">
    <location>
        <begin position="768"/>
        <end position="783"/>
    </location>
</feature>
<dbReference type="GO" id="GO:0005581">
    <property type="term" value="C:collagen trimer"/>
    <property type="evidence" value="ECO:0007669"/>
    <property type="project" value="UniProtKB-KW"/>
</dbReference>
<feature type="compositionally biased region" description="Low complexity" evidence="14">
    <location>
        <begin position="479"/>
        <end position="490"/>
    </location>
</feature>
<evidence type="ECO:0000256" key="8">
    <source>
        <dbReference type="ARBA" id="ARBA00023180"/>
    </source>
</evidence>
<organism evidence="17 18">
    <name type="scientific">Cairina moschata</name>
    <name type="common">Muscovy duck</name>
    <dbReference type="NCBI Taxonomy" id="8855"/>
    <lineage>
        <taxon>Eukaryota</taxon>
        <taxon>Metazoa</taxon>
        <taxon>Chordata</taxon>
        <taxon>Craniata</taxon>
        <taxon>Vertebrata</taxon>
        <taxon>Euteleostomi</taxon>
        <taxon>Archelosauria</taxon>
        <taxon>Archosauria</taxon>
        <taxon>Dinosauria</taxon>
        <taxon>Saurischia</taxon>
        <taxon>Theropoda</taxon>
        <taxon>Coelurosauria</taxon>
        <taxon>Aves</taxon>
        <taxon>Neognathae</taxon>
        <taxon>Galloanserae</taxon>
        <taxon>Anseriformes</taxon>
        <taxon>Anatidae</taxon>
        <taxon>Anatinae</taxon>
        <taxon>Cairina</taxon>
    </lineage>
</organism>
<feature type="compositionally biased region" description="Pro residues" evidence="14">
    <location>
        <begin position="736"/>
        <end position="753"/>
    </location>
</feature>
<dbReference type="GO" id="GO:0030020">
    <property type="term" value="F:extracellular matrix structural constituent conferring tensile strength"/>
    <property type="evidence" value="ECO:0007669"/>
    <property type="project" value="TreeGrafter"/>
</dbReference>
<dbReference type="GO" id="GO:0030198">
    <property type="term" value="P:extracellular matrix organization"/>
    <property type="evidence" value="ECO:0007669"/>
    <property type="project" value="TreeGrafter"/>
</dbReference>
<keyword evidence="4 15" id="KW-0732">Signal</keyword>
<feature type="region of interest" description="Disordered" evidence="14">
    <location>
        <begin position="293"/>
        <end position="394"/>
    </location>
</feature>
<dbReference type="Gene3D" id="2.60.120.200">
    <property type="match status" value="1"/>
</dbReference>
<dbReference type="AlphaFoldDB" id="A0A8C3CSJ2"/>
<dbReference type="Proteomes" id="UP000694556">
    <property type="component" value="Chromosome 24"/>
</dbReference>
<evidence type="ECO:0000256" key="10">
    <source>
        <dbReference type="ARBA" id="ARBA00049648"/>
    </source>
</evidence>
<feature type="compositionally biased region" description="Pro residues" evidence="14">
    <location>
        <begin position="529"/>
        <end position="541"/>
    </location>
</feature>
<evidence type="ECO:0000256" key="7">
    <source>
        <dbReference type="ARBA" id="ARBA00023119"/>
    </source>
</evidence>
<evidence type="ECO:0000313" key="18">
    <source>
        <dbReference type="Proteomes" id="UP000694556"/>
    </source>
</evidence>
<feature type="compositionally biased region" description="Low complexity" evidence="14">
    <location>
        <begin position="542"/>
        <end position="557"/>
    </location>
</feature>
<feature type="compositionally biased region" description="Basic and acidic residues" evidence="14">
    <location>
        <begin position="295"/>
        <end position="311"/>
    </location>
</feature>
<dbReference type="InterPro" id="IPR013320">
    <property type="entry name" value="ConA-like_dom_sf"/>
</dbReference>
<name>A0A8C3CSJ2_CAIMO</name>
<keyword evidence="7" id="KW-0176">Collagen</keyword>
<feature type="region of interest" description="Disordered" evidence="14">
    <location>
        <begin position="419"/>
        <end position="583"/>
    </location>
</feature>
<dbReference type="PANTHER" id="PTHR24023">
    <property type="entry name" value="COLLAGEN ALPHA"/>
    <property type="match status" value="1"/>
</dbReference>
<comment type="subunit">
    <text evidence="12">Homotrimer. Interacts with FBN1, fibronectin and integrins ITGA1/ITGB1 and ITGA2/ITGB1. Integrin ITGA1/ITGB1 binds to a unique site within COL16A1 located close to its C-terminal end between collagenous domains COL1-COL3.</text>
</comment>
<feature type="compositionally biased region" description="Basic and acidic residues" evidence="14">
    <location>
        <begin position="357"/>
        <end position="369"/>
    </location>
</feature>
<keyword evidence="3" id="KW-0272">Extracellular matrix</keyword>
<evidence type="ECO:0000256" key="1">
    <source>
        <dbReference type="ARBA" id="ARBA00004498"/>
    </source>
</evidence>
<evidence type="ECO:0000256" key="11">
    <source>
        <dbReference type="ARBA" id="ARBA00057339"/>
    </source>
</evidence>
<feature type="domain" description="Thrombospondin-like N-terminal" evidence="16">
    <location>
        <begin position="47"/>
        <end position="231"/>
    </location>
</feature>
<dbReference type="SUPFAM" id="SSF49899">
    <property type="entry name" value="Concanavalin A-like lectins/glucanases"/>
    <property type="match status" value="1"/>
</dbReference>
<evidence type="ECO:0000259" key="16">
    <source>
        <dbReference type="SMART" id="SM00210"/>
    </source>
</evidence>
<protein>
    <recommendedName>
        <fullName evidence="13">Collagen alpha-1(XVI) chain</fullName>
    </recommendedName>
</protein>
<dbReference type="SMART" id="SM00210">
    <property type="entry name" value="TSPN"/>
    <property type="match status" value="1"/>
</dbReference>
<dbReference type="FunFam" id="2.60.120.200:FF:000094">
    <property type="entry name" value="Collagen type XVI alpha 1 chain"/>
    <property type="match status" value="1"/>
</dbReference>
<evidence type="ECO:0000256" key="13">
    <source>
        <dbReference type="ARBA" id="ARBA00074547"/>
    </source>
</evidence>
<dbReference type="InterPro" id="IPR050149">
    <property type="entry name" value="Collagen_superfamily"/>
</dbReference>
<reference evidence="17" key="1">
    <citation type="submission" date="2018-09" db="EMBL/GenBank/DDBJ databases">
        <title>Common duck and Muscovy duck high density SNP chip.</title>
        <authorList>
            <person name="Vignal A."/>
            <person name="Thebault N."/>
            <person name="Warren W.C."/>
        </authorList>
    </citation>
    <scope>NUCLEOTIDE SEQUENCE [LARGE SCALE GENOMIC DNA]</scope>
</reference>
<keyword evidence="5" id="KW-0677">Repeat</keyword>
<proteinExistence type="inferred from homology"/>
<evidence type="ECO:0000256" key="6">
    <source>
        <dbReference type="ARBA" id="ARBA00022889"/>
    </source>
</evidence>
<dbReference type="PANTHER" id="PTHR24023:SF1082">
    <property type="entry name" value="COLLAGEN TRIPLE HELIX REPEAT"/>
    <property type="match status" value="1"/>
</dbReference>
<evidence type="ECO:0000256" key="4">
    <source>
        <dbReference type="ARBA" id="ARBA00022729"/>
    </source>
</evidence>
<dbReference type="InterPro" id="IPR048287">
    <property type="entry name" value="TSPN-like_N"/>
</dbReference>
<keyword evidence="9" id="KW-0379">Hydroxylation</keyword>
<comment type="similarity">
    <text evidence="10">Belongs to the fibril-associated collagens with interrupted helices (FACIT) family.</text>
</comment>
<comment type="subcellular location">
    <subcellularLocation>
        <location evidence="1">Secreted</location>
        <location evidence="1">Extracellular space</location>
        <location evidence="1">Extracellular matrix</location>
    </subcellularLocation>
</comment>
<sequence length="841" mass="86287">MRGLWALVLGGLISACQGKEPPQAEGELCPRLWDEDLVGDKYENVTGFNLIKRFDLLKISSIKKVRGLRGPAVLRLGAVPLVQPTRHVFPRGLPPEFSLVLTLLLKKNSSGEHWYLFQVTDRQGYPQLSLAVHGPEKSLEFQARAPGTTFVSTVFAGKAVSSLFDGRWHKVVVAVQSRAVSLHLDCGSISSKPLAPRRALASEGNAFLGLDAARGTPIRFDLQQAHIYCDAELARQEGCCEISASGCQPEAPKTRRQAELMQSSNLIELSPQQPQGRVYTRCFCLEEPLGSEPARASERSSLKGDHGEKGYRGPPGTRSEECPPCSPRTSPANVTLGPPGPKGGKGERGLPGSYGTKGEKGERGADCVRTDPGGPLQCAEGPQGEKGQRGEAVSDAGAPKFALCTRPVRGWGVPGVPLTPPPLCPTTQGLPGAAGADGQKGQKGEKGDGGLQGKPGRPGRDGRPGEICVVGPKGQKGDPGLVGPEGLAGEPGPPGKPGSPGIGFPGKPGDPGGPPGPKGEKGSSGAPGPGGPPGTPGPPGALGPKGAKGSPGPKGAVGPPGPPGPSVTGPPVGPAPGGGTHVAVPPPAPWCQLSPGPSFLTLLFLAGPRGAAGAPGGARLQRAAGRYGILGGGGGHGGGRGPPAKSIRAFCSLQGEKGAQGEKVSGGRGGNGVGTGWAPPFCPPPILFPHLLFLQGDPGECACPPSPRQDPSHAGMPVSARGCQPQPQPYGFVPPLEHPPFLSPPPPREPPGSGPGCRGSRSRVPRWVPSPQPPQPAPAPPHRPSLLLFWGAAGSPRSPRPPRPSRCPRPPGEPRDGAGGGGRVLPRFWCWGRVPKLSTWL</sequence>
<dbReference type="PROSITE" id="PS51257">
    <property type="entry name" value="PROKAR_LIPOPROTEIN"/>
    <property type="match status" value="1"/>
</dbReference>
<dbReference type="GO" id="GO:0005615">
    <property type="term" value="C:extracellular space"/>
    <property type="evidence" value="ECO:0007669"/>
    <property type="project" value="TreeGrafter"/>
</dbReference>
<evidence type="ECO:0000256" key="2">
    <source>
        <dbReference type="ARBA" id="ARBA00022525"/>
    </source>
</evidence>
<dbReference type="GO" id="GO:0031012">
    <property type="term" value="C:extracellular matrix"/>
    <property type="evidence" value="ECO:0007669"/>
    <property type="project" value="TreeGrafter"/>
</dbReference>
<comment type="function">
    <text evidence="11">Involved in mediating cell attachment and inducing integrin-mediated cellular reactions, such as cell spreading and alterations in cell morphology.</text>
</comment>
<dbReference type="GO" id="GO:0007155">
    <property type="term" value="P:cell adhesion"/>
    <property type="evidence" value="ECO:0007669"/>
    <property type="project" value="UniProtKB-KW"/>
</dbReference>
<keyword evidence="2" id="KW-0964">Secreted</keyword>
<dbReference type="Ensembl" id="ENSCMMT00000026089.1">
    <property type="protein sequence ID" value="ENSCMMP00000023827.1"/>
    <property type="gene ID" value="ENSCMMG00000014856.1"/>
</dbReference>
<evidence type="ECO:0000256" key="14">
    <source>
        <dbReference type="SAM" id="MobiDB-lite"/>
    </source>
</evidence>
<evidence type="ECO:0000256" key="5">
    <source>
        <dbReference type="ARBA" id="ARBA00022737"/>
    </source>
</evidence>
<evidence type="ECO:0000256" key="12">
    <source>
        <dbReference type="ARBA" id="ARBA00063879"/>
    </source>
</evidence>